<keyword evidence="6 7" id="KW-0472">Membrane</keyword>
<feature type="domain" description="ABC transmembrane type-1" evidence="8">
    <location>
        <begin position="56"/>
        <end position="271"/>
    </location>
</feature>
<feature type="transmembrane region" description="Helical" evidence="7">
    <location>
        <begin position="352"/>
        <end position="373"/>
    </location>
</feature>
<evidence type="ECO:0000256" key="6">
    <source>
        <dbReference type="ARBA" id="ARBA00023136"/>
    </source>
</evidence>
<evidence type="ECO:0000259" key="8">
    <source>
        <dbReference type="PROSITE" id="PS50928"/>
    </source>
</evidence>
<accession>Q2CDJ5</accession>
<evidence type="ECO:0000256" key="5">
    <source>
        <dbReference type="ARBA" id="ARBA00022989"/>
    </source>
</evidence>
<keyword evidence="10" id="KW-1185">Reference proteome</keyword>
<feature type="domain" description="ABC transmembrane type-1" evidence="8">
    <location>
        <begin position="356"/>
        <end position="546"/>
    </location>
</feature>
<dbReference type="Proteomes" id="UP000003635">
    <property type="component" value="Unassembled WGS sequence"/>
</dbReference>
<dbReference type="InterPro" id="IPR000515">
    <property type="entry name" value="MetI-like"/>
</dbReference>
<dbReference type="GO" id="GO:0055085">
    <property type="term" value="P:transmembrane transport"/>
    <property type="evidence" value="ECO:0007669"/>
    <property type="project" value="InterPro"/>
</dbReference>
<proteinExistence type="predicted"/>
<keyword evidence="5 7" id="KW-1133">Transmembrane helix</keyword>
<keyword evidence="4 7" id="KW-0812">Transmembrane</keyword>
<comment type="subcellular location">
    <subcellularLocation>
        <location evidence="1">Cell membrane</location>
        <topology evidence="1">Multi-pass membrane protein</topology>
    </subcellularLocation>
</comment>
<feature type="transmembrane region" description="Helical" evidence="7">
    <location>
        <begin position="208"/>
        <end position="228"/>
    </location>
</feature>
<evidence type="ECO:0000256" key="2">
    <source>
        <dbReference type="ARBA" id="ARBA00022448"/>
    </source>
</evidence>
<evidence type="ECO:0000256" key="3">
    <source>
        <dbReference type="ARBA" id="ARBA00022475"/>
    </source>
</evidence>
<dbReference type="SUPFAM" id="SSF161098">
    <property type="entry name" value="MetI-like"/>
    <property type="match status" value="2"/>
</dbReference>
<feature type="transmembrane region" description="Helical" evidence="7">
    <location>
        <begin position="393"/>
        <end position="417"/>
    </location>
</feature>
<feature type="transmembrane region" description="Helical" evidence="7">
    <location>
        <begin position="301"/>
        <end position="332"/>
    </location>
</feature>
<evidence type="ECO:0000313" key="10">
    <source>
        <dbReference type="Proteomes" id="UP000003635"/>
    </source>
</evidence>
<dbReference type="PANTHER" id="PTHR30183">
    <property type="entry name" value="MOLYBDENUM TRANSPORT SYSTEM PERMEASE PROTEIN MODB"/>
    <property type="match status" value="1"/>
</dbReference>
<feature type="transmembrane region" description="Helical" evidence="7">
    <location>
        <begin position="97"/>
        <end position="118"/>
    </location>
</feature>
<evidence type="ECO:0000256" key="4">
    <source>
        <dbReference type="ARBA" id="ARBA00022692"/>
    </source>
</evidence>
<evidence type="ECO:0000256" key="7">
    <source>
        <dbReference type="SAM" id="Phobius"/>
    </source>
</evidence>
<dbReference type="PROSITE" id="PS50928">
    <property type="entry name" value="ABC_TM1"/>
    <property type="match status" value="2"/>
</dbReference>
<keyword evidence="3" id="KW-1003">Cell membrane</keyword>
<feature type="transmembrane region" description="Helical" evidence="7">
    <location>
        <begin position="423"/>
        <end position="442"/>
    </location>
</feature>
<dbReference type="GO" id="GO:0005886">
    <property type="term" value="C:plasma membrane"/>
    <property type="evidence" value="ECO:0007669"/>
    <property type="project" value="UniProtKB-SubCell"/>
</dbReference>
<organism evidence="9 10">
    <name type="scientific">Oceanicola granulosus (strain ATCC BAA-861 / DSM 15982 / KCTC 12143 / HTCC2516)</name>
    <dbReference type="NCBI Taxonomy" id="314256"/>
    <lineage>
        <taxon>Bacteria</taxon>
        <taxon>Pseudomonadati</taxon>
        <taxon>Pseudomonadota</taxon>
        <taxon>Alphaproteobacteria</taxon>
        <taxon>Rhodobacterales</taxon>
        <taxon>Roseobacteraceae</taxon>
        <taxon>Oceanicola</taxon>
    </lineage>
</organism>
<dbReference type="InterPro" id="IPR035906">
    <property type="entry name" value="MetI-like_sf"/>
</dbReference>
<feature type="transmembrane region" description="Helical" evidence="7">
    <location>
        <begin position="12"/>
        <end position="31"/>
    </location>
</feature>
<dbReference type="AlphaFoldDB" id="Q2CDJ5"/>
<dbReference type="EMBL" id="AAOT01000023">
    <property type="protein sequence ID" value="EAR50716.1"/>
    <property type="molecule type" value="Genomic_DNA"/>
</dbReference>
<name>Q2CDJ5_OCEGH</name>
<dbReference type="HOGENOM" id="CLU_026097_0_0_5"/>
<dbReference type="STRING" id="314256.OG2516_09944"/>
<comment type="caution">
    <text evidence="9">The sequence shown here is derived from an EMBL/GenBank/DDBJ whole genome shotgun (WGS) entry which is preliminary data.</text>
</comment>
<evidence type="ECO:0000313" key="9">
    <source>
        <dbReference type="EMBL" id="EAR50716.1"/>
    </source>
</evidence>
<dbReference type="PANTHER" id="PTHR30183:SF6">
    <property type="entry name" value="INNER MEMBRANE ABC TRANSPORTER PERMEASE PROTEIN YNJC"/>
    <property type="match status" value="1"/>
</dbReference>
<feature type="transmembrane region" description="Helical" evidence="7">
    <location>
        <begin position="147"/>
        <end position="171"/>
    </location>
</feature>
<gene>
    <name evidence="9" type="ORF">OG2516_09944</name>
</gene>
<sequence>MHDRRGRLRAFPLLTLAAMLGPLAAGLWWTIRPALGMMDGAPSLGPLRATLDWPGLPAASWLSLTSGAVATLGALAITALILAGWTGTRAFGLLQRLLSPLLALPHAAAAFGLAFLIAPSGWIARAVSPWATGWERPPDLLIVQDPWGLALAAGLIVKEVPFLLLVSLAALPQAEAPQSLRIARALGYGRVTGFLLTVFPRLYSQIRLPVYVTLAYSMSTVDVAIILGPNTPPTLSVQIVRWMADPDLALRELAAVAALWQLALVLGGIALWRAGEVLVGRLGALWIGSGRRGRLDGVAGGAGFVLALLTALAVLAGLAGLALWSVAGFWSFPDALPDSLTGRSWARHGSDALATFGDTALIAGAATLAALALTVGCLETEHRGGLRPSRSLLLLYLPLLIPQTAFLPGLQIMLIRLRLDHGLLPVILAHLVFVLPYVFLSLSGPWRAWDGRIATLAAALGAAPGRTLWQVRLPMMLRPLLTAAAVGFAVSVGQYLPTLLTGGGRVSTLTTEALALASGGDRRAIGVWSLMQALAAFLPFALALALPALLFRNRRGMAHG</sequence>
<feature type="transmembrane region" description="Helical" evidence="7">
    <location>
        <begin position="476"/>
        <end position="496"/>
    </location>
</feature>
<feature type="transmembrane region" description="Helical" evidence="7">
    <location>
        <begin position="248"/>
        <end position="272"/>
    </location>
</feature>
<feature type="transmembrane region" description="Helical" evidence="7">
    <location>
        <begin position="61"/>
        <end position="85"/>
    </location>
</feature>
<reference evidence="9 10" key="1">
    <citation type="journal article" date="2010" name="J. Bacteriol.">
        <title>Genome sequences of Oceanicola granulosus HTCC2516(T) and Oceanicola batsensis HTCC2597(TDelta).</title>
        <authorList>
            <person name="Thrash J.C."/>
            <person name="Cho J.C."/>
            <person name="Vergin K.L."/>
            <person name="Giovannoni S.J."/>
        </authorList>
    </citation>
    <scope>NUCLEOTIDE SEQUENCE [LARGE SCALE GENOMIC DNA]</scope>
    <source>
        <strain evidence="10">ATCC BAA-861 / DSM 15982 / KCTC 12143 / HTCC2516</strain>
    </source>
</reference>
<protein>
    <submittedName>
        <fullName evidence="9">ABC transporter, fused inner membrane subunits</fullName>
    </submittedName>
</protein>
<evidence type="ECO:0000256" key="1">
    <source>
        <dbReference type="ARBA" id="ARBA00004651"/>
    </source>
</evidence>
<dbReference type="eggNOG" id="COG4135">
    <property type="taxonomic scope" value="Bacteria"/>
</dbReference>
<keyword evidence="2" id="KW-0813">Transport</keyword>
<dbReference type="Gene3D" id="1.10.3720.10">
    <property type="entry name" value="MetI-like"/>
    <property type="match status" value="2"/>
</dbReference>
<feature type="transmembrane region" description="Helical" evidence="7">
    <location>
        <begin position="530"/>
        <end position="551"/>
    </location>
</feature>